<reference evidence="1" key="1">
    <citation type="submission" date="2022-11" db="EMBL/GenBank/DDBJ databases">
        <authorList>
            <person name="Somphong A."/>
            <person name="Phongsopitanun W."/>
        </authorList>
    </citation>
    <scope>NUCLEOTIDE SEQUENCE</scope>
    <source>
        <strain evidence="1">Pm04-4</strain>
    </source>
</reference>
<gene>
    <name evidence="1" type="ORF">OWR29_47660</name>
</gene>
<accession>A0ABT4BJD7</accession>
<name>A0ABT4BJD7_9ACTN</name>
<dbReference type="RefSeq" id="WP_267570341.1">
    <property type="nucleotide sequence ID" value="NZ_JAPNTZ010000031.1"/>
</dbReference>
<protein>
    <submittedName>
        <fullName evidence="1">Uncharacterized protein</fullName>
    </submittedName>
</protein>
<keyword evidence="2" id="KW-1185">Reference proteome</keyword>
<evidence type="ECO:0000313" key="1">
    <source>
        <dbReference type="EMBL" id="MCY1145725.1"/>
    </source>
</evidence>
<dbReference type="Proteomes" id="UP001151002">
    <property type="component" value="Unassembled WGS sequence"/>
</dbReference>
<comment type="caution">
    <text evidence="1">The sequence shown here is derived from an EMBL/GenBank/DDBJ whole genome shotgun (WGS) entry which is preliminary data.</text>
</comment>
<sequence length="211" mass="22328">MDDVVAFDRLCRTVYVAGRAGVVGCADAFDLAASLLTARPADRDVSELASLSIGCEQTSRPRMAELALTVLEAIEFVPGFSEEPLWLARIEDALRLVNQDLAASGLCQTCLLRVQEDGPGLTGNAYIETWNGHTGTGQGIFPASGADPVTALTAVAEDAQDAVMQALWSVWPACPVHQIGVNARDRAKAAVWWCAGDGGHSVTAIGEWHGH</sequence>
<organism evidence="1 2">
    <name type="scientific">Paractinoplanes pyxinae</name>
    <dbReference type="NCBI Taxonomy" id="2997416"/>
    <lineage>
        <taxon>Bacteria</taxon>
        <taxon>Bacillati</taxon>
        <taxon>Actinomycetota</taxon>
        <taxon>Actinomycetes</taxon>
        <taxon>Micromonosporales</taxon>
        <taxon>Micromonosporaceae</taxon>
        <taxon>Paractinoplanes</taxon>
    </lineage>
</organism>
<proteinExistence type="predicted"/>
<evidence type="ECO:0000313" key="2">
    <source>
        <dbReference type="Proteomes" id="UP001151002"/>
    </source>
</evidence>
<dbReference type="EMBL" id="JAPNTZ010000031">
    <property type="protein sequence ID" value="MCY1145725.1"/>
    <property type="molecule type" value="Genomic_DNA"/>
</dbReference>